<dbReference type="Pfam" id="PF01339">
    <property type="entry name" value="CheB_methylest"/>
    <property type="match status" value="1"/>
</dbReference>
<name>A0ABY9YQJ3_9GAMM</name>
<keyword evidence="4" id="KW-0145">Chemotaxis</keyword>
<feature type="domain" description="CheB-type methylesterase" evidence="5">
    <location>
        <begin position="7"/>
        <end position="195"/>
    </location>
</feature>
<evidence type="ECO:0000256" key="1">
    <source>
        <dbReference type="ARBA" id="ARBA00022801"/>
    </source>
</evidence>
<evidence type="ECO:0000256" key="2">
    <source>
        <dbReference type="ARBA" id="ARBA00039140"/>
    </source>
</evidence>
<reference evidence="6 7" key="1">
    <citation type="submission" date="2022-12" db="EMBL/GenBank/DDBJ databases">
        <title>Two new species, Stenotrophomonas aracearum and Stenotrophomonas oahuensis, isolated from Anthurium (Araceae family) in Hawaii.</title>
        <authorList>
            <person name="Chunag S.C."/>
            <person name="Dobhal S."/>
            <person name="Alvarez A."/>
            <person name="Arif M."/>
        </authorList>
    </citation>
    <scope>NUCLEOTIDE SEQUENCE [LARGE SCALE GENOMIC DNA]</scope>
    <source>
        <strain evidence="6 7">A5586</strain>
    </source>
</reference>
<dbReference type="CDD" id="cd16433">
    <property type="entry name" value="CheB"/>
    <property type="match status" value="1"/>
</dbReference>
<dbReference type="RefSeq" id="WP_311191680.1">
    <property type="nucleotide sequence ID" value="NZ_CP115541.1"/>
</dbReference>
<dbReference type="InterPro" id="IPR035909">
    <property type="entry name" value="CheB_C"/>
</dbReference>
<gene>
    <name evidence="6" type="ORF">PDM29_19530</name>
</gene>
<accession>A0ABY9YQJ3</accession>
<dbReference type="EMBL" id="CP115541">
    <property type="protein sequence ID" value="WNH52484.1"/>
    <property type="molecule type" value="Genomic_DNA"/>
</dbReference>
<dbReference type="PANTHER" id="PTHR42872">
    <property type="entry name" value="PROTEIN-GLUTAMATE METHYLESTERASE/PROTEIN-GLUTAMINE GLUTAMINASE"/>
    <property type="match status" value="1"/>
</dbReference>
<feature type="active site" evidence="4">
    <location>
        <position position="139"/>
    </location>
</feature>
<protein>
    <recommendedName>
        <fullName evidence="2">protein-glutamate methylesterase</fullName>
        <ecNumber evidence="2">3.1.1.61</ecNumber>
    </recommendedName>
</protein>
<dbReference type="EC" id="3.1.1.61" evidence="2"/>
<dbReference type="PROSITE" id="PS50122">
    <property type="entry name" value="CHEB"/>
    <property type="match status" value="1"/>
</dbReference>
<keyword evidence="1 4" id="KW-0378">Hydrolase</keyword>
<feature type="active site" evidence="4">
    <location>
        <position position="19"/>
    </location>
</feature>
<evidence type="ECO:0000313" key="6">
    <source>
        <dbReference type="EMBL" id="WNH52484.1"/>
    </source>
</evidence>
<evidence type="ECO:0000256" key="4">
    <source>
        <dbReference type="PROSITE-ProRule" id="PRU00050"/>
    </source>
</evidence>
<dbReference type="Gene3D" id="3.40.50.180">
    <property type="entry name" value="Methylesterase CheB, C-terminal domain"/>
    <property type="match status" value="1"/>
</dbReference>
<dbReference type="SUPFAM" id="SSF52738">
    <property type="entry name" value="Methylesterase CheB, C-terminal domain"/>
    <property type="match status" value="1"/>
</dbReference>
<sequence length="195" mass="20135">MSLSADPRVDFKLLVVGASAGGVSALQTLLAALPDDLPLPVLVVLHLPRDRPSRIVDLLDMRCPLPVREADDKQPLLPGTVTFAPPDYHLLVEDAATLALSVDAPVLYSRPAIDPLFESAAEVFGAGVLAILLTGASNDGSAGVAAVRQAGGHAWIQCPDDAFSPIMPAAALAHAGADAVLPLSSICTRIKGLAR</sequence>
<feature type="active site" evidence="4">
    <location>
        <position position="46"/>
    </location>
</feature>
<keyword evidence="7" id="KW-1185">Reference proteome</keyword>
<evidence type="ECO:0000313" key="7">
    <source>
        <dbReference type="Proteomes" id="UP001302072"/>
    </source>
</evidence>
<organism evidence="6 7">
    <name type="scientific">Stenotrophomonas oahuensis</name>
    <dbReference type="NCBI Taxonomy" id="3003271"/>
    <lineage>
        <taxon>Bacteria</taxon>
        <taxon>Pseudomonadati</taxon>
        <taxon>Pseudomonadota</taxon>
        <taxon>Gammaproteobacteria</taxon>
        <taxon>Lysobacterales</taxon>
        <taxon>Lysobacteraceae</taxon>
        <taxon>Stenotrophomonas</taxon>
    </lineage>
</organism>
<evidence type="ECO:0000256" key="3">
    <source>
        <dbReference type="ARBA" id="ARBA00048267"/>
    </source>
</evidence>
<dbReference type="InterPro" id="IPR000673">
    <property type="entry name" value="Sig_transdc_resp-reg_Me-estase"/>
</dbReference>
<dbReference type="Proteomes" id="UP001302072">
    <property type="component" value="Chromosome"/>
</dbReference>
<proteinExistence type="predicted"/>
<dbReference type="PANTHER" id="PTHR42872:SF6">
    <property type="entry name" value="PROTEIN-GLUTAMATE METHYLESTERASE_PROTEIN-GLUTAMINE GLUTAMINASE"/>
    <property type="match status" value="1"/>
</dbReference>
<comment type="catalytic activity">
    <reaction evidence="3">
        <text>[protein]-L-glutamate 5-O-methyl ester + H2O = L-glutamyl-[protein] + methanol + H(+)</text>
        <dbReference type="Rhea" id="RHEA:23236"/>
        <dbReference type="Rhea" id="RHEA-COMP:10208"/>
        <dbReference type="Rhea" id="RHEA-COMP:10311"/>
        <dbReference type="ChEBI" id="CHEBI:15377"/>
        <dbReference type="ChEBI" id="CHEBI:15378"/>
        <dbReference type="ChEBI" id="CHEBI:17790"/>
        <dbReference type="ChEBI" id="CHEBI:29973"/>
        <dbReference type="ChEBI" id="CHEBI:82795"/>
        <dbReference type="EC" id="3.1.1.61"/>
    </reaction>
</comment>
<evidence type="ECO:0000259" key="5">
    <source>
        <dbReference type="PROSITE" id="PS50122"/>
    </source>
</evidence>